<dbReference type="Proteomes" id="UP000008827">
    <property type="component" value="Chromosome 18"/>
</dbReference>
<proteinExistence type="predicted"/>
<dbReference type="KEGG" id="gmx:100786117"/>
<reference evidence="3" key="3">
    <citation type="submission" date="2018-07" db="EMBL/GenBank/DDBJ databases">
        <title>WGS assembly of Glycine max.</title>
        <authorList>
            <person name="Schmutz J."/>
            <person name="Cannon S."/>
            <person name="Schlueter J."/>
            <person name="Ma J."/>
            <person name="Mitros T."/>
            <person name="Nelson W."/>
            <person name="Hyten D."/>
            <person name="Song Q."/>
            <person name="Thelen J."/>
            <person name="Cheng J."/>
            <person name="Xu D."/>
            <person name="Hellsten U."/>
            <person name="May G."/>
            <person name="Yu Y."/>
            <person name="Sakurai T."/>
            <person name="Umezawa T."/>
            <person name="Bhattacharyya M."/>
            <person name="Sandhu D."/>
            <person name="Valliyodan B."/>
            <person name="Lindquist E."/>
            <person name="Peto M."/>
            <person name="Grant D."/>
            <person name="Shu S."/>
            <person name="Goodstein D."/>
            <person name="Barry K."/>
            <person name="Futrell-Griggs M."/>
            <person name="Abernathy B."/>
            <person name="Du J."/>
            <person name="Tian Z."/>
            <person name="Zhu L."/>
            <person name="Gill N."/>
            <person name="Joshi T."/>
            <person name="Libault M."/>
            <person name="Sethuraman A."/>
            <person name="Zhang X."/>
            <person name="Shinozaki K."/>
            <person name="Nguyen H."/>
            <person name="Wing R."/>
            <person name="Cregan P."/>
            <person name="Specht J."/>
            <person name="Grimwood J."/>
            <person name="Rokhsar D."/>
            <person name="Stacey G."/>
            <person name="Shoemaker R."/>
            <person name="Jackson S."/>
        </authorList>
    </citation>
    <scope>NUCLEOTIDE SEQUENCE</scope>
    <source>
        <tissue evidence="3">Callus</tissue>
    </source>
</reference>
<dbReference type="OrthoDB" id="1293395at2759"/>
<name>A0A0R0F7L7_SOYBN</name>
<dbReference type="OMA" id="RRIHPRW"/>
<feature type="region of interest" description="Disordered" evidence="1">
    <location>
        <begin position="28"/>
        <end position="50"/>
    </location>
</feature>
<evidence type="ECO:0000313" key="5">
    <source>
        <dbReference type="Proteomes" id="UP000008827"/>
    </source>
</evidence>
<evidence type="ECO:0000313" key="3">
    <source>
        <dbReference type="EMBL" id="KRG99041.1"/>
    </source>
</evidence>
<reference evidence="3 4" key="1">
    <citation type="journal article" date="2010" name="Nature">
        <title>Genome sequence of the palaeopolyploid soybean.</title>
        <authorList>
            <person name="Schmutz J."/>
            <person name="Cannon S.B."/>
            <person name="Schlueter J."/>
            <person name="Ma J."/>
            <person name="Mitros T."/>
            <person name="Nelson W."/>
            <person name="Hyten D.L."/>
            <person name="Song Q."/>
            <person name="Thelen J.J."/>
            <person name="Cheng J."/>
            <person name="Xu D."/>
            <person name="Hellsten U."/>
            <person name="May G.D."/>
            <person name="Yu Y."/>
            <person name="Sakurai T."/>
            <person name="Umezawa T."/>
            <person name="Bhattacharyya M.K."/>
            <person name="Sandhu D."/>
            <person name="Valliyodan B."/>
            <person name="Lindquist E."/>
            <person name="Peto M."/>
            <person name="Grant D."/>
            <person name="Shu S."/>
            <person name="Goodstein D."/>
            <person name="Barry K."/>
            <person name="Futrell-Griggs M."/>
            <person name="Abernathy B."/>
            <person name="Du J."/>
            <person name="Tian Z."/>
            <person name="Zhu L."/>
            <person name="Gill N."/>
            <person name="Joshi T."/>
            <person name="Libault M."/>
            <person name="Sethuraman A."/>
            <person name="Zhang X.-C."/>
            <person name="Shinozaki K."/>
            <person name="Nguyen H.T."/>
            <person name="Wing R.A."/>
            <person name="Cregan P."/>
            <person name="Specht J."/>
            <person name="Grimwood J."/>
            <person name="Rokhsar D."/>
            <person name="Stacey G."/>
            <person name="Shoemaker R.C."/>
            <person name="Jackson S.A."/>
        </authorList>
    </citation>
    <scope>NUCLEOTIDE SEQUENCE [LARGE SCALE GENOMIC DNA]</scope>
    <source>
        <strain evidence="4">cv. Williams 82</strain>
        <tissue evidence="3">Callus</tissue>
    </source>
</reference>
<dbReference type="EnsemblPlants" id="KRG99041">
    <property type="protein sequence ID" value="KRG99041"/>
    <property type="gene ID" value="GLYMA_18G116500"/>
</dbReference>
<dbReference type="GeneID" id="100786117"/>
<gene>
    <name evidence="4" type="primary">LOC100786117</name>
    <name evidence="3" type="ORF">GLYMA_18G116500</name>
</gene>
<accession>A0A0R0F7L7</accession>
<evidence type="ECO:0000256" key="2">
    <source>
        <dbReference type="SAM" id="SignalP"/>
    </source>
</evidence>
<keyword evidence="5" id="KW-1185">Reference proteome</keyword>
<evidence type="ECO:0000256" key="1">
    <source>
        <dbReference type="SAM" id="MobiDB-lite"/>
    </source>
</evidence>
<evidence type="ECO:0000313" key="4">
    <source>
        <dbReference type="EnsemblPlants" id="KRG99041"/>
    </source>
</evidence>
<organism evidence="3">
    <name type="scientific">Glycine max</name>
    <name type="common">Soybean</name>
    <name type="synonym">Glycine hispida</name>
    <dbReference type="NCBI Taxonomy" id="3847"/>
    <lineage>
        <taxon>Eukaryota</taxon>
        <taxon>Viridiplantae</taxon>
        <taxon>Streptophyta</taxon>
        <taxon>Embryophyta</taxon>
        <taxon>Tracheophyta</taxon>
        <taxon>Spermatophyta</taxon>
        <taxon>Magnoliopsida</taxon>
        <taxon>eudicotyledons</taxon>
        <taxon>Gunneridae</taxon>
        <taxon>Pentapetalae</taxon>
        <taxon>rosids</taxon>
        <taxon>fabids</taxon>
        <taxon>Fabales</taxon>
        <taxon>Fabaceae</taxon>
        <taxon>Papilionoideae</taxon>
        <taxon>50 kb inversion clade</taxon>
        <taxon>NPAAA clade</taxon>
        <taxon>indigoferoid/millettioid clade</taxon>
        <taxon>Phaseoleae</taxon>
        <taxon>Glycine</taxon>
        <taxon>Glycine subgen. Soja</taxon>
    </lineage>
</organism>
<sequence length="179" mass="20845">MARRVSPPVAVLLSFLFLLTLTRARDVPNPFSEPKPDSEPGSHHPEPKTVSFTIGTIDPVPLTLLRFRPINRHFQPGRPLPLSLRTAHRRCRHGHRREIPYGNDAILLGDAAAARRIHPRWVRVQSAAETRLPATVERLDSVREHRHRGENDHHHHHHQHHRLEESWFAKKIRKFMNLF</sequence>
<feature type="chain" id="PRO_5014520956" evidence="2">
    <location>
        <begin position="25"/>
        <end position="179"/>
    </location>
</feature>
<protein>
    <submittedName>
        <fullName evidence="3 4">Uncharacterized protein</fullName>
    </submittedName>
</protein>
<dbReference type="EMBL" id="CM000851">
    <property type="protein sequence ID" value="KRG99041.1"/>
    <property type="molecule type" value="Genomic_DNA"/>
</dbReference>
<dbReference type="ExpressionAtlas" id="A0A0R0F7L7">
    <property type="expression patterns" value="baseline and differential"/>
</dbReference>
<dbReference type="Gramene" id="KRG99041">
    <property type="protein sequence ID" value="KRG99041"/>
    <property type="gene ID" value="GLYMA_18G116500"/>
</dbReference>
<feature type="compositionally biased region" description="Basic and acidic residues" evidence="1">
    <location>
        <begin position="34"/>
        <end position="47"/>
    </location>
</feature>
<dbReference type="AlphaFoldDB" id="A0A0R0F7L7"/>
<dbReference type="RefSeq" id="XP_003551950.1">
    <property type="nucleotide sequence ID" value="XM_003551902.5"/>
</dbReference>
<feature type="signal peptide" evidence="2">
    <location>
        <begin position="1"/>
        <end position="24"/>
    </location>
</feature>
<keyword evidence="2" id="KW-0732">Signal</keyword>
<reference evidence="4" key="2">
    <citation type="submission" date="2018-02" db="UniProtKB">
        <authorList>
            <consortium name="EnsemblPlants"/>
        </authorList>
    </citation>
    <scope>IDENTIFICATION</scope>
    <source>
        <strain evidence="4">Williams 82</strain>
    </source>
</reference>